<dbReference type="EMBL" id="MUMY01000019">
    <property type="protein sequence ID" value="ONM46842.1"/>
    <property type="molecule type" value="Genomic_DNA"/>
</dbReference>
<dbReference type="InterPro" id="IPR012338">
    <property type="entry name" value="Beta-lactam/transpept-like"/>
</dbReference>
<reference evidence="2 3" key="1">
    <citation type="journal article" date="2016" name="Antonie Van Leeuwenhoek">
        <title>Nocardia donostiensis sp. nov., isolated from human respiratory specimens.</title>
        <authorList>
            <person name="Ercibengoa M."/>
            <person name="Bell M."/>
            <person name="Marimon J.M."/>
            <person name="Humrighouse B."/>
            <person name="Klenk H.P."/>
            <person name="Potter G."/>
            <person name="Perez-Trallero E."/>
        </authorList>
    </citation>
    <scope>NUCLEOTIDE SEQUENCE [LARGE SCALE GENOMIC DNA]</scope>
    <source>
        <strain evidence="2 3">X1655</strain>
    </source>
</reference>
<comment type="caution">
    <text evidence="2">The sequence shown here is derived from an EMBL/GenBank/DDBJ whole genome shotgun (WGS) entry which is preliminary data.</text>
</comment>
<organism evidence="2 3">
    <name type="scientific">Nocardia donostiensis</name>
    <dbReference type="NCBI Taxonomy" id="1538463"/>
    <lineage>
        <taxon>Bacteria</taxon>
        <taxon>Bacillati</taxon>
        <taxon>Actinomycetota</taxon>
        <taxon>Actinomycetes</taxon>
        <taxon>Mycobacteriales</taxon>
        <taxon>Nocardiaceae</taxon>
        <taxon>Nocardia</taxon>
    </lineage>
</organism>
<dbReference type="Pfam" id="PF00144">
    <property type="entry name" value="Beta-lactamase"/>
    <property type="match status" value="1"/>
</dbReference>
<protein>
    <submittedName>
        <fullName evidence="2">Esterase</fullName>
    </submittedName>
</protein>
<dbReference type="InterPro" id="IPR001466">
    <property type="entry name" value="Beta-lactam-related"/>
</dbReference>
<evidence type="ECO:0000313" key="2">
    <source>
        <dbReference type="EMBL" id="ONM46842.1"/>
    </source>
</evidence>
<gene>
    <name evidence="2" type="ORF">B0T46_20360</name>
</gene>
<feature type="domain" description="Beta-lactamase-related" evidence="1">
    <location>
        <begin position="25"/>
        <end position="369"/>
    </location>
</feature>
<keyword evidence="3" id="KW-1185">Reference proteome</keyword>
<evidence type="ECO:0000313" key="3">
    <source>
        <dbReference type="Proteomes" id="UP000188836"/>
    </source>
</evidence>
<dbReference type="InterPro" id="IPR052907">
    <property type="entry name" value="Beta-lactamase/esterase"/>
</dbReference>
<dbReference type="OrthoDB" id="9809635at2"/>
<name>A0A1V2TBF0_9NOCA</name>
<evidence type="ECO:0000259" key="1">
    <source>
        <dbReference type="Pfam" id="PF00144"/>
    </source>
</evidence>
<proteinExistence type="predicted"/>
<dbReference type="RefSeq" id="WP_077119830.1">
    <property type="nucleotide sequence ID" value="NZ_LOKT01000015.1"/>
</dbReference>
<dbReference type="PANTHER" id="PTHR43319">
    <property type="entry name" value="BETA-LACTAMASE-RELATED"/>
    <property type="match status" value="1"/>
</dbReference>
<accession>A0A1V2TBF0</accession>
<dbReference type="SUPFAM" id="SSF56601">
    <property type="entry name" value="beta-lactamase/transpeptidase-like"/>
    <property type="match status" value="1"/>
</dbReference>
<dbReference type="PANTHER" id="PTHR43319:SF3">
    <property type="entry name" value="BETA-LACTAMASE-RELATED DOMAIN-CONTAINING PROTEIN"/>
    <property type="match status" value="1"/>
</dbReference>
<dbReference type="Gene3D" id="3.40.710.10">
    <property type="entry name" value="DD-peptidase/beta-lactamase superfamily"/>
    <property type="match status" value="1"/>
</dbReference>
<sequence length="407" mass="42503">MSSVACSGTAGPEFRRLTSAFARIFGTRRGAGGALAVYLHGEPIVDIWAGSAGPGTPWTRETGALVYSATKGVAATVIHRLADRGLIDYSAPVAEYWPEFAAGGKGKITVRQVMTHSAGLSGIHRLARSPEELLDHELMEERLAAARPDRSLGVPVYHALTYGWLVAGLARSVTGLGMKDLFRQEVAAPLGIDGIHLGRPPADSAVTMADAAGSGLGVAGTPFGMRLLTGLYGVPGAAGAATRSMFVPGVQTIVSGVNPPILDTELAAANGVCTANGLAALYGVLACDGMAGADRYLSRPTMKAIRRIERYRPDAGLFFYVPPLWHLGYHSFPTMGSPAGFGHIGLGGSLGWADPKLGLSVGFVHNRLAINQLAWDMAAGSWLLPLILTGLRAAGKITRDEIREAAA</sequence>
<dbReference type="Proteomes" id="UP000188836">
    <property type="component" value="Unassembled WGS sequence"/>
</dbReference>
<dbReference type="AlphaFoldDB" id="A0A1V2TBF0"/>